<proteinExistence type="predicted"/>
<sequence length="169" mass="18851">LLRNELARADAHAVGTVFDAQLGVFELLNKFHLTRSQLVKAFFFGGFGAILQHFQRGRRGVGARLVVAGQGFLNEGQLFAGSREFILDNFIKLRQIFARVAQGIGRDEAKDDRLVILEAHRGQPLRHGVADIVVVLGVALNHDAEANHGIYFFVLRQKLRAQRQLKAAR</sequence>
<feature type="non-terminal residue" evidence="1">
    <location>
        <position position="1"/>
    </location>
</feature>
<dbReference type="AlphaFoldDB" id="A0A699STR7"/>
<name>A0A699STR7_TANCI</name>
<organism evidence="1">
    <name type="scientific">Tanacetum cinerariifolium</name>
    <name type="common">Dalmatian daisy</name>
    <name type="synonym">Chrysanthemum cinerariifolium</name>
    <dbReference type="NCBI Taxonomy" id="118510"/>
    <lineage>
        <taxon>Eukaryota</taxon>
        <taxon>Viridiplantae</taxon>
        <taxon>Streptophyta</taxon>
        <taxon>Embryophyta</taxon>
        <taxon>Tracheophyta</taxon>
        <taxon>Spermatophyta</taxon>
        <taxon>Magnoliopsida</taxon>
        <taxon>eudicotyledons</taxon>
        <taxon>Gunneridae</taxon>
        <taxon>Pentapetalae</taxon>
        <taxon>asterids</taxon>
        <taxon>campanulids</taxon>
        <taxon>Asterales</taxon>
        <taxon>Asteraceae</taxon>
        <taxon>Asteroideae</taxon>
        <taxon>Anthemideae</taxon>
        <taxon>Anthemidinae</taxon>
        <taxon>Tanacetum</taxon>
    </lineage>
</organism>
<comment type="caution">
    <text evidence="1">The sequence shown here is derived from an EMBL/GenBank/DDBJ whole genome shotgun (WGS) entry which is preliminary data.</text>
</comment>
<protein>
    <submittedName>
        <fullName evidence="1">Uncharacterized protein</fullName>
    </submittedName>
</protein>
<feature type="non-terminal residue" evidence="1">
    <location>
        <position position="169"/>
    </location>
</feature>
<dbReference type="EMBL" id="BKCJ011186514">
    <property type="protein sequence ID" value="GFD00701.1"/>
    <property type="molecule type" value="Genomic_DNA"/>
</dbReference>
<accession>A0A699STR7</accession>
<gene>
    <name evidence="1" type="ORF">Tci_872670</name>
</gene>
<evidence type="ECO:0000313" key="1">
    <source>
        <dbReference type="EMBL" id="GFD00701.1"/>
    </source>
</evidence>
<reference evidence="1" key="1">
    <citation type="journal article" date="2019" name="Sci. Rep.">
        <title>Draft genome of Tanacetum cinerariifolium, the natural source of mosquito coil.</title>
        <authorList>
            <person name="Yamashiro T."/>
            <person name="Shiraishi A."/>
            <person name="Satake H."/>
            <person name="Nakayama K."/>
        </authorList>
    </citation>
    <scope>NUCLEOTIDE SEQUENCE</scope>
</reference>